<accession>A0A6J6KJL1</accession>
<name>A0A6J6KJL1_9ZZZZ</name>
<organism evidence="2">
    <name type="scientific">freshwater metagenome</name>
    <dbReference type="NCBI Taxonomy" id="449393"/>
    <lineage>
        <taxon>unclassified sequences</taxon>
        <taxon>metagenomes</taxon>
        <taxon>ecological metagenomes</taxon>
    </lineage>
</organism>
<gene>
    <name evidence="2" type="ORF">UFOPK2214_00477</name>
</gene>
<reference evidence="2" key="1">
    <citation type="submission" date="2020-05" db="EMBL/GenBank/DDBJ databases">
        <authorList>
            <person name="Chiriac C."/>
            <person name="Salcher M."/>
            <person name="Ghai R."/>
            <person name="Kavagutti S V."/>
        </authorList>
    </citation>
    <scope>NUCLEOTIDE SEQUENCE</scope>
</reference>
<sequence length="187" mass="20125">MFFRAVVVTGILSALVAGCSADSQSATSTTIAVTTTTQTPSSPSTSVQIGGPTSSDIPPFPTSIDGYDLTGPVQTDEIRVFDFAYGTPFSFESHPNSCGHQMWVARWRSLNTDVLLRGAALLYDANEVEYPTTNISSHAPSLYGYISGFGCERPVVVWGTVMNGNRANLVDVTIEWQYYDFDASVDG</sequence>
<dbReference type="EMBL" id="CAEZWJ010000010">
    <property type="protein sequence ID" value="CAB4649416.1"/>
    <property type="molecule type" value="Genomic_DNA"/>
</dbReference>
<feature type="region of interest" description="Disordered" evidence="1">
    <location>
        <begin position="34"/>
        <end position="55"/>
    </location>
</feature>
<evidence type="ECO:0000256" key="1">
    <source>
        <dbReference type="SAM" id="MobiDB-lite"/>
    </source>
</evidence>
<protein>
    <submittedName>
        <fullName evidence="2">Unannotated protein</fullName>
    </submittedName>
</protein>
<proteinExistence type="predicted"/>
<dbReference type="AlphaFoldDB" id="A0A6J6KJL1"/>
<dbReference type="PROSITE" id="PS51257">
    <property type="entry name" value="PROKAR_LIPOPROTEIN"/>
    <property type="match status" value="1"/>
</dbReference>
<feature type="compositionally biased region" description="Low complexity" evidence="1">
    <location>
        <begin position="34"/>
        <end position="49"/>
    </location>
</feature>
<evidence type="ECO:0000313" key="2">
    <source>
        <dbReference type="EMBL" id="CAB4649416.1"/>
    </source>
</evidence>